<dbReference type="AlphaFoldDB" id="F0W8V6"/>
<evidence type="ECO:0000313" key="2">
    <source>
        <dbReference type="EMBL" id="CCA17567.1"/>
    </source>
</evidence>
<gene>
    <name evidence="2" type="primary">AlNc14C37G3231</name>
    <name evidence="2" type="ORF">ALNC14_037100</name>
</gene>
<sequence length="208" mass="22120">MSNHHAAQLAGYYQWFLSTFPASPASLSADITKTASLCPAVVTSNTATDQSDSPDPLSPPSKNVDDTNASSSSPPTFNAPITKATRPILADIIKGHEEISNDKASTKAKGKAELPKPIASDLNAIDRLFEEVRPSWDVLSAHLTAAKPFVIPAARFSVGLETGQSFIRSPPALIQSFACDHGNNIVGELLNAGKLIMWTNFLVATSDF</sequence>
<feature type="compositionally biased region" description="Polar residues" evidence="1">
    <location>
        <begin position="66"/>
        <end position="76"/>
    </location>
</feature>
<organism evidence="2">
    <name type="scientific">Albugo laibachii Nc14</name>
    <dbReference type="NCBI Taxonomy" id="890382"/>
    <lineage>
        <taxon>Eukaryota</taxon>
        <taxon>Sar</taxon>
        <taxon>Stramenopiles</taxon>
        <taxon>Oomycota</taxon>
        <taxon>Peronosporomycetes</taxon>
        <taxon>Albuginales</taxon>
        <taxon>Albuginaceae</taxon>
        <taxon>Albugo</taxon>
    </lineage>
</organism>
<feature type="region of interest" description="Disordered" evidence="1">
    <location>
        <begin position="45"/>
        <end position="80"/>
    </location>
</feature>
<dbReference type="HOGENOM" id="CLU_097353_0_0_1"/>
<reference evidence="2" key="2">
    <citation type="submission" date="2011-02" db="EMBL/GenBank/DDBJ databases">
        <authorList>
            <person name="MacLean D."/>
        </authorList>
    </citation>
    <scope>NUCLEOTIDE SEQUENCE</scope>
</reference>
<accession>F0W8V6</accession>
<evidence type="ECO:0000256" key="1">
    <source>
        <dbReference type="SAM" id="MobiDB-lite"/>
    </source>
</evidence>
<reference evidence="2" key="1">
    <citation type="journal article" date="2011" name="PLoS Biol.">
        <title>Gene gain and loss during evolution of obligate parasitism in the white rust pathogen of Arabidopsis thaliana.</title>
        <authorList>
            <person name="Kemen E."/>
            <person name="Gardiner A."/>
            <person name="Schultz-Larsen T."/>
            <person name="Kemen A.C."/>
            <person name="Balmuth A.L."/>
            <person name="Robert-Seilaniantz A."/>
            <person name="Bailey K."/>
            <person name="Holub E."/>
            <person name="Studholme D.J."/>
            <person name="Maclean D."/>
            <person name="Jones J.D."/>
        </authorList>
    </citation>
    <scope>NUCLEOTIDE SEQUENCE</scope>
</reference>
<dbReference type="EMBL" id="FR824082">
    <property type="protein sequence ID" value="CCA17567.1"/>
    <property type="molecule type" value="Genomic_DNA"/>
</dbReference>
<proteinExistence type="predicted"/>
<name>F0W8V6_9STRA</name>
<protein>
    <submittedName>
        <fullName evidence="2">AlNc14C37G3231 protein</fullName>
    </submittedName>
</protein>